<name>A0A177NSU6_9GAMM</name>
<dbReference type="Proteomes" id="UP000077857">
    <property type="component" value="Unassembled WGS sequence"/>
</dbReference>
<gene>
    <name evidence="1" type="ORF">A1507_22220</name>
</gene>
<proteinExistence type="predicted"/>
<accession>A0A177NSU6</accession>
<evidence type="ECO:0000313" key="2">
    <source>
        <dbReference type="Proteomes" id="UP000077857"/>
    </source>
</evidence>
<organism evidence="1 2">
    <name type="scientific">Methylomonas koyamae</name>
    <dbReference type="NCBI Taxonomy" id="702114"/>
    <lineage>
        <taxon>Bacteria</taxon>
        <taxon>Pseudomonadati</taxon>
        <taxon>Pseudomonadota</taxon>
        <taxon>Gammaproteobacteria</taxon>
        <taxon>Methylococcales</taxon>
        <taxon>Methylococcaceae</taxon>
        <taxon>Methylomonas</taxon>
    </lineage>
</organism>
<evidence type="ECO:0000313" key="1">
    <source>
        <dbReference type="EMBL" id="OAI21116.1"/>
    </source>
</evidence>
<dbReference type="EMBL" id="LUUJ01000002">
    <property type="protein sequence ID" value="OAI21116.1"/>
    <property type="molecule type" value="Genomic_DNA"/>
</dbReference>
<protein>
    <submittedName>
        <fullName evidence="1">Uncharacterized protein</fullName>
    </submittedName>
</protein>
<reference evidence="1 2" key="1">
    <citation type="submission" date="2016-03" db="EMBL/GenBank/DDBJ databases">
        <authorList>
            <person name="Ploux O."/>
        </authorList>
    </citation>
    <scope>NUCLEOTIDE SEQUENCE [LARGE SCALE GENOMIC DNA]</scope>
    <source>
        <strain evidence="1 2">R-45378</strain>
    </source>
</reference>
<dbReference type="AlphaFoldDB" id="A0A177NSU6"/>
<sequence>MILVCHTSEKHRFAEHKLAHIATRIKAVVDFKPATIADTRLYLSQLCEVSLDDGIAKLVHEQSRGRYRLMASAVQTLEALAASKNKTALAEADVKGYLLCEDATISLRRGGK</sequence>
<comment type="caution">
    <text evidence="1">The sequence shown here is derived from an EMBL/GenBank/DDBJ whole genome shotgun (WGS) entry which is preliminary data.</text>
</comment>